<evidence type="ECO:0000313" key="3">
    <source>
        <dbReference type="Proteomes" id="UP001341281"/>
    </source>
</evidence>
<feature type="compositionally biased region" description="Low complexity" evidence="1">
    <location>
        <begin position="19"/>
        <end position="34"/>
    </location>
</feature>
<proteinExistence type="predicted"/>
<keyword evidence="3" id="KW-1185">Reference proteome</keyword>
<reference evidence="2 3" key="1">
    <citation type="submission" date="2024-02" db="EMBL/GenBank/DDBJ databases">
        <title>High-quality chromosome-scale genome assembly of Pensacola bahiagrass (Paspalum notatum Flugge var. saurae).</title>
        <authorList>
            <person name="Vega J.M."/>
            <person name="Podio M."/>
            <person name="Orjuela J."/>
            <person name="Siena L.A."/>
            <person name="Pessino S.C."/>
            <person name="Combes M.C."/>
            <person name="Mariac C."/>
            <person name="Albertini E."/>
            <person name="Pupilli F."/>
            <person name="Ortiz J.P.A."/>
            <person name="Leblanc O."/>
        </authorList>
    </citation>
    <scope>NUCLEOTIDE SEQUENCE [LARGE SCALE GENOMIC DNA]</scope>
    <source>
        <strain evidence="2">R1</strain>
        <tissue evidence="2">Leaf</tissue>
    </source>
</reference>
<feature type="region of interest" description="Disordered" evidence="1">
    <location>
        <begin position="1"/>
        <end position="185"/>
    </location>
</feature>
<accession>A0AAQ3PJG2</accession>
<dbReference type="Proteomes" id="UP001341281">
    <property type="component" value="Chromosome 01"/>
</dbReference>
<feature type="non-terminal residue" evidence="2">
    <location>
        <position position="1"/>
    </location>
</feature>
<feature type="compositionally biased region" description="Low complexity" evidence="1">
    <location>
        <begin position="85"/>
        <end position="106"/>
    </location>
</feature>
<protein>
    <submittedName>
        <fullName evidence="2">Uncharacterized protein</fullName>
    </submittedName>
</protein>
<evidence type="ECO:0000256" key="1">
    <source>
        <dbReference type="SAM" id="MobiDB-lite"/>
    </source>
</evidence>
<dbReference type="EMBL" id="CP144745">
    <property type="protein sequence ID" value="WVZ51275.1"/>
    <property type="molecule type" value="Genomic_DNA"/>
</dbReference>
<dbReference type="AlphaFoldDB" id="A0AAQ3PJG2"/>
<gene>
    <name evidence="2" type="ORF">U9M48_002432</name>
</gene>
<evidence type="ECO:0000313" key="2">
    <source>
        <dbReference type="EMBL" id="WVZ51275.1"/>
    </source>
</evidence>
<feature type="compositionally biased region" description="Polar residues" evidence="1">
    <location>
        <begin position="1"/>
        <end position="12"/>
    </location>
</feature>
<organism evidence="2 3">
    <name type="scientific">Paspalum notatum var. saurae</name>
    <dbReference type="NCBI Taxonomy" id="547442"/>
    <lineage>
        <taxon>Eukaryota</taxon>
        <taxon>Viridiplantae</taxon>
        <taxon>Streptophyta</taxon>
        <taxon>Embryophyta</taxon>
        <taxon>Tracheophyta</taxon>
        <taxon>Spermatophyta</taxon>
        <taxon>Magnoliopsida</taxon>
        <taxon>Liliopsida</taxon>
        <taxon>Poales</taxon>
        <taxon>Poaceae</taxon>
        <taxon>PACMAD clade</taxon>
        <taxon>Panicoideae</taxon>
        <taxon>Andropogonodae</taxon>
        <taxon>Paspaleae</taxon>
        <taxon>Paspalinae</taxon>
        <taxon>Paspalum</taxon>
    </lineage>
</organism>
<name>A0AAQ3PJG2_PASNO</name>
<sequence>PRPTLPSQSLNPTFPRLDLAAAPTPRSALAAAPLPRAPPCPVAAAARGPSRRHRGLPSPQPLAAGGLARGIPSPRGAAPPWHPLTARSASSAAAEPPRRAAGGAATRCRRPTSLAPGLPRRPAFRISRPPAAPTRPRAAWPPKPPSLPRRRPPPGLPRWQTPPGLPPPRRRPPSTPVPSAGTCSLHRTRADPFYGECTDFNIKLGPYFRQGRKEDDRGRVRVTACFPTVSCGKLRCCVFGLRPVWSVPLERICNHLMYKCGYHTPGNGNKAHFSPV</sequence>